<protein>
    <submittedName>
        <fullName evidence="4">T9SS type A sorting domain-containing protein</fullName>
    </submittedName>
</protein>
<evidence type="ECO:0000313" key="4">
    <source>
        <dbReference type="EMBL" id="MBA5630250.1"/>
    </source>
</evidence>
<feature type="domain" description="Secretion system C-terminal sorting" evidence="3">
    <location>
        <begin position="996"/>
        <end position="1058"/>
    </location>
</feature>
<dbReference type="Pfam" id="PF18962">
    <property type="entry name" value="Por_Secre_tail"/>
    <property type="match status" value="1"/>
</dbReference>
<dbReference type="AlphaFoldDB" id="A0A838ZTD3"/>
<feature type="chain" id="PRO_5033004738" evidence="2">
    <location>
        <begin position="21"/>
        <end position="1065"/>
    </location>
</feature>
<dbReference type="RefSeq" id="WP_182043856.1">
    <property type="nucleotide sequence ID" value="NZ_JACDZE010000004.1"/>
</dbReference>
<evidence type="ECO:0000256" key="2">
    <source>
        <dbReference type="SAM" id="SignalP"/>
    </source>
</evidence>
<dbReference type="NCBIfam" id="NF041539">
    <property type="entry name" value="choice_anch_R"/>
    <property type="match status" value="1"/>
</dbReference>
<keyword evidence="5" id="KW-1185">Reference proteome</keyword>
<dbReference type="NCBIfam" id="TIGR04183">
    <property type="entry name" value="Por_Secre_tail"/>
    <property type="match status" value="1"/>
</dbReference>
<feature type="signal peptide" evidence="2">
    <location>
        <begin position="1"/>
        <end position="20"/>
    </location>
</feature>
<organism evidence="4 5">
    <name type="scientific">Moheibacter lacus</name>
    <dbReference type="NCBI Taxonomy" id="2745851"/>
    <lineage>
        <taxon>Bacteria</taxon>
        <taxon>Pseudomonadati</taxon>
        <taxon>Bacteroidota</taxon>
        <taxon>Flavobacteriia</taxon>
        <taxon>Flavobacteriales</taxon>
        <taxon>Weeksellaceae</taxon>
        <taxon>Moheibacter</taxon>
    </lineage>
</organism>
<sequence>MRKFYLLWSTFLLLPFSLFAQSYTAEELDEIDQAQYEAMMGLTIQSQNFGGFEYGNDGINEDFIPTAGATETFNPAVGDFFYDPGGPGGSSTSGTPGNYPNCGCITNTTLAGVNEIQFNFFSVFGTFDWLRIYDGIDNTGTVLYDNGEDGANEGDITLNDMIASHGSAIFTSTSGNFFFEFRSSTVVDYGGWEVEITGGGEPGGGNCELDGDTTDGEIWDRPLADGSGMSGAGVDVRYKVYGPFTVDTAGDYTVNSVQDGGWDGFIFVYQDVFDPTDPLTNFVAGDDDGPGGIGTSEAVASLVTGTEYFIITTGFDDEEFGPYTTTITGPGTYTCDGGSEPGGECEQGIPSADEIFEGYNITLGNAFRSAEDFTVDAGTMFTLETITVDVNNITSPNEATILIREDNAGIPGAILHTISGGPDDSEVVGTGFGEPVYHLTFNLDTPIELTEGIYWIDPKMSATTGETIWWATIEDFSHGSDPYRSNDDGATWTADVGASSIFTVSGTCEDDVPPGDNDECDGAIAVSCGDSVSGTTSDATDSGANPAPDRFYSFTGNGETQLVTVSLCGSSYDTYVRIFSDCTLTNEINGNDDFCGLQSQVTFESDGTSTYVIMVEGYSSNSGDYTMAVTCTTPPVVEEPDYPCFQGDGLESNNFENGYNVTAGSVYRNADDFIVDDVFTIQYLRMNIFMNPGATATSVTFNIRADDGGAPSESNIVDSFTATPTNQGVLGTNFGFDISQVEFVLDADRPELPAGTYWLQPEVSVSDAGPAYWEVTSTGSLGSYVHTSEAGGSWNSDPENMQAVFFVAGVCGDTQPVDCNQEVLSNALENGSFLGGDTDQRLAIDLTVDADTQMTIAAIEPTIIIPEGGQATTFSFIFYEDNAGLPGAEVANVDGTITSSTVTGQNFGRDFIRYAVDLNTPVILDAGTYWMEMTSDAEGWETTTASVIGSPLIFNSTTTSGEWIVTSSGAELVYEIVATCETLGVSDMDAFDFAYYPNPVKDVLNINSKKQVENIAVFNLAGQQVLVKSQIANGQINVASLPTGVYIFKATLQGGQVETFKIVKK</sequence>
<gene>
    <name evidence="4" type="ORF">HU137_10750</name>
</gene>
<dbReference type="InterPro" id="IPR026444">
    <property type="entry name" value="Secre_tail"/>
</dbReference>
<evidence type="ECO:0000313" key="5">
    <source>
        <dbReference type="Proteomes" id="UP000552241"/>
    </source>
</evidence>
<dbReference type="EMBL" id="JACDZE010000004">
    <property type="protein sequence ID" value="MBA5630250.1"/>
    <property type="molecule type" value="Genomic_DNA"/>
</dbReference>
<accession>A0A838ZTD3</accession>
<evidence type="ECO:0000256" key="1">
    <source>
        <dbReference type="ARBA" id="ARBA00022729"/>
    </source>
</evidence>
<proteinExistence type="predicted"/>
<dbReference type="Gene3D" id="2.60.120.380">
    <property type="match status" value="1"/>
</dbReference>
<evidence type="ECO:0000259" key="3">
    <source>
        <dbReference type="Pfam" id="PF18962"/>
    </source>
</evidence>
<reference evidence="4 5" key="1">
    <citation type="submission" date="2020-07" db="EMBL/GenBank/DDBJ databases">
        <title>Moheibacter lacus sp. nov., a member of the family Flavobacteriaceae isolated from freshwater lake sediment.</title>
        <authorList>
            <person name="Liu Y."/>
        </authorList>
    </citation>
    <scope>NUCLEOTIDE SEQUENCE [LARGE SCALE GENOMIC DNA]</scope>
    <source>
        <strain evidence="4 5">BDHS18</strain>
    </source>
</reference>
<dbReference type="Proteomes" id="UP000552241">
    <property type="component" value="Unassembled WGS sequence"/>
</dbReference>
<keyword evidence="1 2" id="KW-0732">Signal</keyword>
<name>A0A838ZTD3_9FLAO</name>
<comment type="caution">
    <text evidence="4">The sequence shown here is derived from an EMBL/GenBank/DDBJ whole genome shotgun (WGS) entry which is preliminary data.</text>
</comment>